<dbReference type="Pfam" id="PF01569">
    <property type="entry name" value="PAP2"/>
    <property type="match status" value="1"/>
</dbReference>
<dbReference type="EMBL" id="CP126114">
    <property type="protein sequence ID" value="WHY85334.1"/>
    <property type="molecule type" value="Genomic_DNA"/>
</dbReference>
<organism evidence="3 4">
    <name type="scientific">Neobacillus novalis</name>
    <dbReference type="NCBI Taxonomy" id="220687"/>
    <lineage>
        <taxon>Bacteria</taxon>
        <taxon>Bacillati</taxon>
        <taxon>Bacillota</taxon>
        <taxon>Bacilli</taxon>
        <taxon>Bacillales</taxon>
        <taxon>Bacillaceae</taxon>
        <taxon>Neobacillus</taxon>
    </lineage>
</organism>
<gene>
    <name evidence="3" type="ORF">QNH39_22380</name>
</gene>
<proteinExistence type="predicted"/>
<dbReference type="InterPro" id="IPR036938">
    <property type="entry name" value="PAP2/HPO_sf"/>
</dbReference>
<feature type="transmembrane region" description="Helical" evidence="1">
    <location>
        <begin position="127"/>
        <end position="145"/>
    </location>
</feature>
<evidence type="ECO:0000256" key="1">
    <source>
        <dbReference type="SAM" id="Phobius"/>
    </source>
</evidence>
<evidence type="ECO:0000313" key="3">
    <source>
        <dbReference type="EMBL" id="WHY85334.1"/>
    </source>
</evidence>
<keyword evidence="1" id="KW-0472">Membrane</keyword>
<feature type="transmembrane region" description="Helical" evidence="1">
    <location>
        <begin position="151"/>
        <end position="169"/>
    </location>
</feature>
<dbReference type="GO" id="GO:0005886">
    <property type="term" value="C:plasma membrane"/>
    <property type="evidence" value="ECO:0007669"/>
    <property type="project" value="InterPro"/>
</dbReference>
<dbReference type="SUPFAM" id="SSF48317">
    <property type="entry name" value="Acid phosphatase/Vanadium-dependent haloperoxidase"/>
    <property type="match status" value="1"/>
</dbReference>
<dbReference type="AlphaFoldDB" id="A0AA95SAF2"/>
<dbReference type="RefSeq" id="WP_066091569.1">
    <property type="nucleotide sequence ID" value="NZ_CP126114.1"/>
</dbReference>
<reference evidence="3" key="1">
    <citation type="submission" date="2023-05" db="EMBL/GenBank/DDBJ databases">
        <title>Comparative genomics of Bacillaceae isolates and their secondary metabolite potential.</title>
        <authorList>
            <person name="Song L."/>
            <person name="Nielsen L.J."/>
            <person name="Mohite O."/>
            <person name="Xu X."/>
            <person name="Weber T."/>
            <person name="Kovacs A.T."/>
        </authorList>
    </citation>
    <scope>NUCLEOTIDE SEQUENCE</scope>
    <source>
        <strain evidence="3">XLM17</strain>
    </source>
</reference>
<feature type="transmembrane region" description="Helical" evidence="1">
    <location>
        <begin position="61"/>
        <end position="81"/>
    </location>
</feature>
<dbReference type="InterPro" id="IPR033879">
    <property type="entry name" value="UPP_Pase"/>
</dbReference>
<evidence type="ECO:0000313" key="4">
    <source>
        <dbReference type="Proteomes" id="UP001178288"/>
    </source>
</evidence>
<name>A0AA95SAF2_9BACI</name>
<dbReference type="PANTHER" id="PTHR14969">
    <property type="entry name" value="SPHINGOSINE-1-PHOSPHATE PHOSPHOHYDROLASE"/>
    <property type="match status" value="1"/>
</dbReference>
<dbReference type="GO" id="GO:0050380">
    <property type="term" value="F:undecaprenyl-diphosphatase activity"/>
    <property type="evidence" value="ECO:0007669"/>
    <property type="project" value="InterPro"/>
</dbReference>
<dbReference type="KEGG" id="nnv:QNH39_22380"/>
<feature type="transmembrane region" description="Helical" evidence="1">
    <location>
        <begin position="101"/>
        <end position="120"/>
    </location>
</feature>
<evidence type="ECO:0000259" key="2">
    <source>
        <dbReference type="SMART" id="SM00014"/>
    </source>
</evidence>
<keyword evidence="1" id="KW-0812">Transmembrane</keyword>
<protein>
    <submittedName>
        <fullName evidence="3">Undecaprenyl-diphosphatase</fullName>
    </submittedName>
</protein>
<keyword evidence="4" id="KW-1185">Reference proteome</keyword>
<sequence length="203" mass="22889">MSISQLNIDVFRAINDIGKEHASLNPIAIFMADYMIFVLALGMLVYWFTQTNKNRMMVIQGGVAFVLAEVLGKIAGTMYYHNQPFAELPNVNQLISHAVDNAFPSDHSILFFSVCFSFWLVRKKEGWLWLVFACFVGVSRIWVGVHYPGDVLTGALFGIVAALVAYWLVPKLGFVKVILAKYEKVEQSLLPVKAKADDKYKNF</sequence>
<dbReference type="PANTHER" id="PTHR14969:SF58">
    <property type="entry name" value="UNDECAPRENYL-DIPHOSPHATASE BCRC"/>
    <property type="match status" value="1"/>
</dbReference>
<dbReference type="CDD" id="cd03385">
    <property type="entry name" value="PAP2_BcrC_like"/>
    <property type="match status" value="1"/>
</dbReference>
<dbReference type="Proteomes" id="UP001178288">
    <property type="component" value="Chromosome"/>
</dbReference>
<dbReference type="SMART" id="SM00014">
    <property type="entry name" value="acidPPc"/>
    <property type="match status" value="1"/>
</dbReference>
<keyword evidence="1" id="KW-1133">Transmembrane helix</keyword>
<feature type="domain" description="Phosphatidic acid phosphatase type 2/haloperoxidase" evidence="2">
    <location>
        <begin position="60"/>
        <end position="166"/>
    </location>
</feature>
<feature type="transmembrane region" description="Helical" evidence="1">
    <location>
        <begin position="27"/>
        <end position="49"/>
    </location>
</feature>
<accession>A0AA95SAF2</accession>
<dbReference type="Gene3D" id="1.20.144.10">
    <property type="entry name" value="Phosphatidic acid phosphatase type 2/haloperoxidase"/>
    <property type="match status" value="1"/>
</dbReference>
<dbReference type="InterPro" id="IPR000326">
    <property type="entry name" value="PAP2/HPO"/>
</dbReference>